<evidence type="ECO:0000313" key="1">
    <source>
        <dbReference type="EMBL" id="PYI13395.1"/>
    </source>
</evidence>
<accession>A0A2V5GQK3</accession>
<proteinExistence type="predicted"/>
<organism evidence="1 2">
    <name type="scientific">Aspergillus violaceofuscus (strain CBS 115571)</name>
    <dbReference type="NCBI Taxonomy" id="1450538"/>
    <lineage>
        <taxon>Eukaryota</taxon>
        <taxon>Fungi</taxon>
        <taxon>Dikarya</taxon>
        <taxon>Ascomycota</taxon>
        <taxon>Pezizomycotina</taxon>
        <taxon>Eurotiomycetes</taxon>
        <taxon>Eurotiomycetidae</taxon>
        <taxon>Eurotiales</taxon>
        <taxon>Aspergillaceae</taxon>
        <taxon>Aspergillus</taxon>
    </lineage>
</organism>
<keyword evidence="2" id="KW-1185">Reference proteome</keyword>
<gene>
    <name evidence="1" type="ORF">BO99DRAFT_407564</name>
</gene>
<dbReference type="EMBL" id="KZ825246">
    <property type="protein sequence ID" value="PYI13395.1"/>
    <property type="molecule type" value="Genomic_DNA"/>
</dbReference>
<sequence length="76" mass="8458">MGMEKEIYKKVLRQKKSVSWAATLRLYSVPPILLALYHGIYTIHLYDCPATQGAVEKRSAGSLLKPAAIDLNLLEA</sequence>
<protein>
    <submittedName>
        <fullName evidence="1">Uncharacterized protein</fullName>
    </submittedName>
</protein>
<dbReference type="Proteomes" id="UP000249829">
    <property type="component" value="Unassembled WGS sequence"/>
</dbReference>
<reference evidence="1 2" key="1">
    <citation type="submission" date="2018-02" db="EMBL/GenBank/DDBJ databases">
        <title>The genomes of Aspergillus section Nigri reveals drivers in fungal speciation.</title>
        <authorList>
            <consortium name="DOE Joint Genome Institute"/>
            <person name="Vesth T.C."/>
            <person name="Nybo J."/>
            <person name="Theobald S."/>
            <person name="Brandl J."/>
            <person name="Frisvad J.C."/>
            <person name="Nielsen K.F."/>
            <person name="Lyhne E.K."/>
            <person name="Kogle M.E."/>
            <person name="Kuo A."/>
            <person name="Riley R."/>
            <person name="Clum A."/>
            <person name="Nolan M."/>
            <person name="Lipzen A."/>
            <person name="Salamov A."/>
            <person name="Henrissat B."/>
            <person name="Wiebenga A."/>
            <person name="De vries R.P."/>
            <person name="Grigoriev I.V."/>
            <person name="Mortensen U.H."/>
            <person name="Andersen M.R."/>
            <person name="Baker S.E."/>
        </authorList>
    </citation>
    <scope>NUCLEOTIDE SEQUENCE [LARGE SCALE GENOMIC DNA]</scope>
    <source>
        <strain evidence="1 2">CBS 115571</strain>
    </source>
</reference>
<dbReference type="AlphaFoldDB" id="A0A2V5GQK3"/>
<name>A0A2V5GQK3_ASPV1</name>
<evidence type="ECO:0000313" key="2">
    <source>
        <dbReference type="Proteomes" id="UP000249829"/>
    </source>
</evidence>